<dbReference type="EMBL" id="JBHSRF010000003">
    <property type="protein sequence ID" value="MFC6080246.1"/>
    <property type="molecule type" value="Genomic_DNA"/>
</dbReference>
<organism evidence="2 3">
    <name type="scientific">Sphaerisporangium aureirubrum</name>
    <dbReference type="NCBI Taxonomy" id="1544736"/>
    <lineage>
        <taxon>Bacteria</taxon>
        <taxon>Bacillati</taxon>
        <taxon>Actinomycetota</taxon>
        <taxon>Actinomycetes</taxon>
        <taxon>Streptosporangiales</taxon>
        <taxon>Streptosporangiaceae</taxon>
        <taxon>Sphaerisporangium</taxon>
    </lineage>
</organism>
<protein>
    <submittedName>
        <fullName evidence="2">Protein-glutamine glutaminase family protein</fullName>
    </submittedName>
</protein>
<proteinExistence type="predicted"/>
<dbReference type="Proteomes" id="UP001596137">
    <property type="component" value="Unassembled WGS sequence"/>
</dbReference>
<name>A0ABW1NB10_9ACTN</name>
<sequence length="361" mass="38998">MAYEIQGKQHAPLPVYPAPNAPAPIATVTTVARVFVISLSPGWVQVRLLEGAAAGTVGWAQAAHVTSVTGDILSSEEELSQLFAALRTAHFTPPMGGPLPIPYRYPTDGCFARAEIMATMLAASGYQTDKIFAVAAGNGLRLNTPHGGDQAGFGERLQVEWWYHVAPLLYVPSGSPKPDPVVMDPSVADGPLSIGDWVGRMATRPVAPEIAYDQLRQDLAVSKAYPTDRTLVVRAGRTVYAPPLATDPSRTVVGKPADVALELSRTATLVPAHDVVAGLDQLFRACFTTWSSNQTTRDLPVPYPAYTAEYNAVLAQIQNLHPELRKYIRTRFPNFFADWHNTVLGSGVENDYNNLKIALAV</sequence>
<dbReference type="RefSeq" id="WP_380747021.1">
    <property type="nucleotide sequence ID" value="NZ_JBHSRF010000003.1"/>
</dbReference>
<dbReference type="Gene3D" id="3.10.620.30">
    <property type="match status" value="1"/>
</dbReference>
<dbReference type="Pfam" id="PF18626">
    <property type="entry name" value="Gln_deamidase_2"/>
    <property type="match status" value="1"/>
</dbReference>
<evidence type="ECO:0000259" key="1">
    <source>
        <dbReference type="Pfam" id="PF18626"/>
    </source>
</evidence>
<dbReference type="InterPro" id="IPR041325">
    <property type="entry name" value="Gln_deamidase_2"/>
</dbReference>
<gene>
    <name evidence="2" type="ORF">ACFP1K_03690</name>
</gene>
<accession>A0ABW1NB10</accession>
<reference evidence="3" key="1">
    <citation type="journal article" date="2019" name="Int. J. Syst. Evol. Microbiol.">
        <title>The Global Catalogue of Microorganisms (GCM) 10K type strain sequencing project: providing services to taxonomists for standard genome sequencing and annotation.</title>
        <authorList>
            <consortium name="The Broad Institute Genomics Platform"/>
            <consortium name="The Broad Institute Genome Sequencing Center for Infectious Disease"/>
            <person name="Wu L."/>
            <person name="Ma J."/>
        </authorList>
    </citation>
    <scope>NUCLEOTIDE SEQUENCE [LARGE SCALE GENOMIC DNA]</scope>
    <source>
        <strain evidence="3">JCM 30346</strain>
    </source>
</reference>
<comment type="caution">
    <text evidence="2">The sequence shown here is derived from an EMBL/GenBank/DDBJ whole genome shotgun (WGS) entry which is preliminary data.</text>
</comment>
<feature type="domain" description="Protein glutaminase" evidence="1">
    <location>
        <begin position="80"/>
        <end position="201"/>
    </location>
</feature>
<keyword evidence="3" id="KW-1185">Reference proteome</keyword>
<evidence type="ECO:0000313" key="3">
    <source>
        <dbReference type="Proteomes" id="UP001596137"/>
    </source>
</evidence>
<evidence type="ECO:0000313" key="2">
    <source>
        <dbReference type="EMBL" id="MFC6080246.1"/>
    </source>
</evidence>